<proteinExistence type="predicted"/>
<dbReference type="EMBL" id="LR796170">
    <property type="protein sequence ID" value="CAB4123403.1"/>
    <property type="molecule type" value="Genomic_DNA"/>
</dbReference>
<accession>A0A6J5KQX3</accession>
<dbReference type="InterPro" id="IPR023346">
    <property type="entry name" value="Lysozyme-like_dom_sf"/>
</dbReference>
<name>A0A6J5KQX3_9CAUD</name>
<dbReference type="CDD" id="cd00254">
    <property type="entry name" value="LT-like"/>
    <property type="match status" value="1"/>
</dbReference>
<reference evidence="1" key="1">
    <citation type="submission" date="2020-04" db="EMBL/GenBank/DDBJ databases">
        <authorList>
            <person name="Chiriac C."/>
            <person name="Salcher M."/>
            <person name="Ghai R."/>
            <person name="Kavagutti S V."/>
        </authorList>
    </citation>
    <scope>NUCLEOTIDE SEQUENCE</scope>
</reference>
<sequence>MADTPNSYKDPFWQGLASGTESKLGLPKGILTALVTRGERSNNDQVSEAGAKTPFQIIPATRDAAIKKWGVDPYLSPENAAEVAGLLFKDSLDRNKGSVPLAVAEYHGGTNRANWGPKTNAYVQRVTGALPVVPNVDMPPASVGTGESTFDKVAKAQAPQQQLAAVYQAYKSGQMSPEEAQQFEADVNSGAMMLPRGAALNNAPKAEATSPQTSGASTVLPQEVAAAYSSGQMSRQEMIDLERDVSNGLVKMPAGVTLQKTEPLGVIGSIKEGITGKERQTETTNSLPDWAGMPELNDLSIAGAKTGLGTFLSNPAETAQIIKANYPGAQIRQDEKGNYVIRSSMDGKEYAIKPGFQVSDIPRALGALAAFTPAGKAATIPGMMAGAGATQAVIEGSQAATGGNFDAKDVALAAATAGIVPPVMGAVKQVAGAVMNPVKAAAARLMPKAMQEAPAVAPAVSPASVAPAAEGVAAPVAGARPVAPEMPAAAPIRPAPIAATEAVVPAAEQMGATELAQTAKKAAEGGLGSKKATQVLAEQAAPDTKTVEAAKRLGIEEYLQPDHVTTNQAYRELAQAVKSVPGSEARAAEMQGLSNVAKRADDLITEIGGSHDLAQVSQGVKGSLQATQAELEQRANTLYKQLREGIPAKTEAPAPSVLEFIAQREKDLGGSQNLTSMEKMILAKLAPKQTTIAAKQVPQIVSESGAPLTQQAAPKIVIRQPTYTLLDDVRKDVGAAARMAGPFKDADTGLAKKLYSLIGKDQESVAGAAGMGDVFKAAKQAVAIRKGVEDDLISLFGKNLDNSIVGNLNGGVRVLATGDTSKFIKLIQTIPENMRQETVASGLAAAFGKTAKQGSLNFNSYAKWYEGLLKNKQAYAAVMSNLPPAARKQLSDLYRVSKSIGAATKERITTGRIQAVTEELKGGEGLLSRVYDAAKRNAISMGAGTVAGGMLGPGVGAAIASALSRGAKPSVMKAADALIASPEFQQAVKQAATGETKQAAVRLAYSKPFTKFVRAVGSPKEMTNRERWIMQALEASSNNQKQSNSK</sequence>
<evidence type="ECO:0000313" key="1">
    <source>
        <dbReference type="EMBL" id="CAB4123403.1"/>
    </source>
</evidence>
<protein>
    <submittedName>
        <fullName evidence="1">LT_GEWL domain containing protein</fullName>
    </submittedName>
</protein>
<dbReference type="SUPFAM" id="SSF53955">
    <property type="entry name" value="Lysozyme-like"/>
    <property type="match status" value="1"/>
</dbReference>
<gene>
    <name evidence="1" type="ORF">UFOVP40_42</name>
</gene>
<organism evidence="1">
    <name type="scientific">uncultured Caudovirales phage</name>
    <dbReference type="NCBI Taxonomy" id="2100421"/>
    <lineage>
        <taxon>Viruses</taxon>
        <taxon>Duplodnaviria</taxon>
        <taxon>Heunggongvirae</taxon>
        <taxon>Uroviricota</taxon>
        <taxon>Caudoviricetes</taxon>
        <taxon>Peduoviridae</taxon>
        <taxon>Maltschvirus</taxon>
        <taxon>Maltschvirus maltsch</taxon>
    </lineage>
</organism>
<dbReference type="Gene3D" id="1.10.530.10">
    <property type="match status" value="1"/>
</dbReference>